<sequence length="140" mass="15362">MGAAVSISTVVIASKNATSLQSTAAILERKEKSRAFQRDTLLELQHAVQDRSSGSWGRNLLGEELNNRVHLAGIRTLLLTERVADDGLRDHIKSLRNLLAKVQIETDSAIAKSAYLTAINMGILIMEHIGRLLRSLYPSS</sequence>
<proteinExistence type="predicted"/>
<protein>
    <submittedName>
        <fullName evidence="1">Uncharacterized protein</fullName>
    </submittedName>
</protein>
<name>A0A060UUY9_9PROT</name>
<dbReference type="AlphaFoldDB" id="A0A060UUY9"/>
<comment type="caution">
    <text evidence="1">The sequence shown here is derived from an EMBL/GenBank/DDBJ whole genome shotgun (WGS) entry which is preliminary data.</text>
</comment>
<reference evidence="1" key="1">
    <citation type="submission" date="2014-03" db="EMBL/GenBank/DDBJ databases">
        <authorList>
            <person name="Genoscope - CEA"/>
        </authorList>
    </citation>
    <scope>NUCLEOTIDE SEQUENCE [LARGE SCALE GENOMIC DNA]</scope>
    <source>
        <strain evidence="1">CF27</strain>
    </source>
</reference>
<evidence type="ECO:0000313" key="1">
    <source>
        <dbReference type="EMBL" id="CDQ12146.1"/>
    </source>
</evidence>
<reference evidence="1" key="2">
    <citation type="submission" date="2014-07" db="EMBL/GenBank/DDBJ databases">
        <title>Initial genome analysis of the psychrotolerant acidophile Acidithiobacillus ferrivorans CF27: insights into iron and sulfur oxidation pathways and into biofilm formation.</title>
        <authorList>
            <person name="Talla E."/>
            <person name="Hedrich S."/>
            <person name="Mangenot S."/>
            <person name="Ji B."/>
            <person name="Johnson D.B."/>
            <person name="Barbe V."/>
            <person name="Bonnefoy V."/>
        </authorList>
    </citation>
    <scope>NUCLEOTIDE SEQUENCE [LARGE SCALE GENOMIC DNA]</scope>
    <source>
        <strain evidence="1">CF27</strain>
    </source>
</reference>
<gene>
    <name evidence="1" type="ORF">AFERRI_90002</name>
</gene>
<accession>A0A060UUY9</accession>
<dbReference type="EMBL" id="CCCS020000082">
    <property type="protein sequence ID" value="CDQ12146.1"/>
    <property type="molecule type" value="Genomic_DNA"/>
</dbReference>
<organism evidence="1">
    <name type="scientific">Acidithiobacillus ferrivorans</name>
    <dbReference type="NCBI Taxonomy" id="160808"/>
    <lineage>
        <taxon>Bacteria</taxon>
        <taxon>Pseudomonadati</taxon>
        <taxon>Pseudomonadota</taxon>
        <taxon>Acidithiobacillia</taxon>
        <taxon>Acidithiobacillales</taxon>
        <taxon>Acidithiobacillaceae</taxon>
        <taxon>Acidithiobacillus</taxon>
    </lineage>
</organism>